<evidence type="ECO:0000256" key="1">
    <source>
        <dbReference type="ARBA" id="ARBA00022884"/>
    </source>
</evidence>
<comment type="caution">
    <text evidence="6">The sequence shown here is derived from an EMBL/GenBank/DDBJ whole genome shotgun (WGS) entry which is preliminary data.</text>
</comment>
<proteinExistence type="inferred from homology"/>
<dbReference type="Pfam" id="PF01728">
    <property type="entry name" value="FtsJ"/>
    <property type="match status" value="1"/>
</dbReference>
<evidence type="ECO:0000256" key="2">
    <source>
        <dbReference type="ARBA" id="ARBA00029460"/>
    </source>
</evidence>
<gene>
    <name evidence="6" type="ORF">ENT89_02725</name>
    <name evidence="5" type="ORF">ENX77_04585</name>
</gene>
<dbReference type="Pfam" id="PF01479">
    <property type="entry name" value="S4"/>
    <property type="match status" value="1"/>
</dbReference>
<dbReference type="Gene3D" id="3.40.50.150">
    <property type="entry name" value="Vaccinia Virus protein VP39"/>
    <property type="match status" value="1"/>
</dbReference>
<protein>
    <submittedName>
        <fullName evidence="6">Methyltransferase domain-containing protein</fullName>
    </submittedName>
</protein>
<evidence type="ECO:0000259" key="4">
    <source>
        <dbReference type="SMART" id="SM00363"/>
    </source>
</evidence>
<dbReference type="EMBL" id="DTPI01000028">
    <property type="protein sequence ID" value="HGE66385.1"/>
    <property type="molecule type" value="Genomic_DNA"/>
</dbReference>
<keyword evidence="1 3" id="KW-0694">RNA-binding</keyword>
<dbReference type="GO" id="GO:0003723">
    <property type="term" value="F:RNA binding"/>
    <property type="evidence" value="ECO:0007669"/>
    <property type="project" value="UniProtKB-KW"/>
</dbReference>
<dbReference type="CDD" id="cd00165">
    <property type="entry name" value="S4"/>
    <property type="match status" value="1"/>
</dbReference>
<name>A0A7C4S850_9EURY</name>
<dbReference type="GO" id="GO:0032259">
    <property type="term" value="P:methylation"/>
    <property type="evidence" value="ECO:0007669"/>
    <property type="project" value="UniProtKB-KW"/>
</dbReference>
<dbReference type="SUPFAM" id="SSF55174">
    <property type="entry name" value="Alpha-L RNA-binding motif"/>
    <property type="match status" value="1"/>
</dbReference>
<dbReference type="SUPFAM" id="SSF53335">
    <property type="entry name" value="S-adenosyl-L-methionine-dependent methyltransferases"/>
    <property type="match status" value="1"/>
</dbReference>
<evidence type="ECO:0000256" key="3">
    <source>
        <dbReference type="PROSITE-ProRule" id="PRU00182"/>
    </source>
</evidence>
<dbReference type="InterPro" id="IPR002942">
    <property type="entry name" value="S4_RNA-bd"/>
</dbReference>
<dbReference type="InterPro" id="IPR029063">
    <property type="entry name" value="SAM-dependent_MTases_sf"/>
</dbReference>
<dbReference type="GO" id="GO:0008168">
    <property type="term" value="F:methyltransferase activity"/>
    <property type="evidence" value="ECO:0007669"/>
    <property type="project" value="UniProtKB-KW"/>
</dbReference>
<accession>A0A7C4S850</accession>
<dbReference type="PROSITE" id="PS50889">
    <property type="entry name" value="S4"/>
    <property type="match status" value="1"/>
</dbReference>
<reference evidence="6" key="1">
    <citation type="journal article" date="2020" name="mSystems">
        <title>Genome- and Community-Level Interaction Insights into Carbon Utilization and Element Cycling Functions of Hydrothermarchaeota in Hydrothermal Sediment.</title>
        <authorList>
            <person name="Zhou Z."/>
            <person name="Liu Y."/>
            <person name="Xu W."/>
            <person name="Pan J."/>
            <person name="Luo Z.H."/>
            <person name="Li M."/>
        </authorList>
    </citation>
    <scope>NUCLEOTIDE SEQUENCE [LARGE SCALE GENOMIC DNA]</scope>
    <source>
        <strain evidence="6">SpSt-62</strain>
        <strain evidence="5">SpSt-97</strain>
    </source>
</reference>
<dbReference type="PANTHER" id="PTHR32319">
    <property type="entry name" value="BACTERIAL HEMOLYSIN-LIKE PROTEIN"/>
    <property type="match status" value="1"/>
</dbReference>
<dbReference type="InterPro" id="IPR002877">
    <property type="entry name" value="RNA_MeTrfase_FtsJ_dom"/>
</dbReference>
<keyword evidence="6" id="KW-0808">Transferase</keyword>
<keyword evidence="6" id="KW-0489">Methyltransferase</keyword>
<dbReference type="AlphaFoldDB" id="A0A7C4S850"/>
<dbReference type="CDD" id="cd02440">
    <property type="entry name" value="AdoMet_MTases"/>
    <property type="match status" value="1"/>
</dbReference>
<dbReference type="EMBL" id="DTAK01000015">
    <property type="protein sequence ID" value="HGU59104.1"/>
    <property type="molecule type" value="Genomic_DNA"/>
</dbReference>
<evidence type="ECO:0000313" key="5">
    <source>
        <dbReference type="EMBL" id="HGE66385.1"/>
    </source>
</evidence>
<dbReference type="PANTHER" id="PTHR32319:SF0">
    <property type="entry name" value="BACTERIAL HEMOLYSIN-LIKE PROTEIN"/>
    <property type="match status" value="1"/>
</dbReference>
<organism evidence="6">
    <name type="scientific">Geoglobus ahangari</name>
    <dbReference type="NCBI Taxonomy" id="113653"/>
    <lineage>
        <taxon>Archaea</taxon>
        <taxon>Methanobacteriati</taxon>
        <taxon>Methanobacteriota</taxon>
        <taxon>Archaeoglobi</taxon>
        <taxon>Archaeoglobales</taxon>
        <taxon>Archaeoglobaceae</taxon>
        <taxon>Geoglobus</taxon>
    </lineage>
</organism>
<feature type="domain" description="RNA-binding S4" evidence="4">
    <location>
        <begin position="1"/>
        <end position="65"/>
    </location>
</feature>
<dbReference type="Gene3D" id="3.10.290.10">
    <property type="entry name" value="RNA-binding S4 domain"/>
    <property type="match status" value="1"/>
</dbReference>
<comment type="similarity">
    <text evidence="2">Belongs to the TlyA family.</text>
</comment>
<evidence type="ECO:0000313" key="6">
    <source>
        <dbReference type="EMBL" id="HGU59104.1"/>
    </source>
</evidence>
<dbReference type="SMART" id="SM00363">
    <property type="entry name" value="S4"/>
    <property type="match status" value="1"/>
</dbReference>
<sequence>MRIDKWLVLQGYFDSRSKAKEAVKRGLVRVNGNIVKPSYEVKGDEKIEILESGKPKGYFKLKELDMEWGIIKEGDVVLDLGSSAGGFLLYASEKAKRVIGIEVSREFEEELKKIEKSRNNVEVIIDDAFKIDTSKLPNFDLILCDLTLEPEDSFKALQRFLDKLKDDGRILFVSKDREFQFPENFNVIKSKKAEDKREWFYLVRVKLRRNS</sequence>
<dbReference type="InterPro" id="IPR047048">
    <property type="entry name" value="TlyA"/>
</dbReference>
<dbReference type="InterPro" id="IPR036986">
    <property type="entry name" value="S4_RNA-bd_sf"/>
</dbReference>